<name>A0A4R6TGB5_9FLAO</name>
<keyword evidence="6" id="KW-1185">Reference proteome</keyword>
<dbReference type="Proteomes" id="UP000295390">
    <property type="component" value="Unassembled WGS sequence"/>
</dbReference>
<dbReference type="OrthoDB" id="9805924at2"/>
<reference evidence="5 6" key="1">
    <citation type="submission" date="2019-03" db="EMBL/GenBank/DDBJ databases">
        <title>Genomic Encyclopedia of Type Strains, Phase III (KMG-III): the genomes of soil and plant-associated and newly described type strains.</title>
        <authorList>
            <person name="Whitman W."/>
        </authorList>
    </citation>
    <scope>NUCLEOTIDE SEQUENCE [LARGE SCALE GENOMIC DNA]</scope>
    <source>
        <strain evidence="5 6">CECT 8283</strain>
    </source>
</reference>
<dbReference type="Gene3D" id="3.40.630.30">
    <property type="match status" value="1"/>
</dbReference>
<dbReference type="AlphaFoldDB" id="A0A4R6TGB5"/>
<evidence type="ECO:0000256" key="3">
    <source>
        <dbReference type="ARBA" id="ARBA00023315"/>
    </source>
</evidence>
<sequence>MIIRFAKTTDLPQIIDLCEQHAEFEHAEFEKKDKEKLLMKSIFGKFPSLKCLVVVSENTIVGYATYMKQFSTWNADFYIYLDCLFLTEKTRGEGLGTALIEKIKEYTKTESCTIIQWQTPYFNKKAIRFYQKIGGVSKTKERFSMNI</sequence>
<keyword evidence="2 5" id="KW-0808">Transferase</keyword>
<dbReference type="GO" id="GO:0008080">
    <property type="term" value="F:N-acetyltransferase activity"/>
    <property type="evidence" value="ECO:0007669"/>
    <property type="project" value="UniProtKB-ARBA"/>
</dbReference>
<dbReference type="CDD" id="cd04301">
    <property type="entry name" value="NAT_SF"/>
    <property type="match status" value="1"/>
</dbReference>
<gene>
    <name evidence="5" type="ORF">DFQ07_1696</name>
</gene>
<comment type="caution">
    <text evidence="5">The sequence shown here is derived from an EMBL/GenBank/DDBJ whole genome shotgun (WGS) entry which is preliminary data.</text>
</comment>
<dbReference type="InterPro" id="IPR000182">
    <property type="entry name" value="GNAT_dom"/>
</dbReference>
<evidence type="ECO:0000256" key="1">
    <source>
        <dbReference type="ARBA" id="ARBA00008694"/>
    </source>
</evidence>
<organism evidence="5 6">
    <name type="scientific">Tenacibaculum caenipelagi</name>
    <dbReference type="NCBI Taxonomy" id="1325435"/>
    <lineage>
        <taxon>Bacteria</taxon>
        <taxon>Pseudomonadati</taxon>
        <taxon>Bacteroidota</taxon>
        <taxon>Flavobacteriia</taxon>
        <taxon>Flavobacteriales</taxon>
        <taxon>Flavobacteriaceae</taxon>
        <taxon>Tenacibaculum</taxon>
    </lineage>
</organism>
<evidence type="ECO:0000313" key="5">
    <source>
        <dbReference type="EMBL" id="TDQ27840.1"/>
    </source>
</evidence>
<proteinExistence type="inferred from homology"/>
<dbReference type="SUPFAM" id="SSF55729">
    <property type="entry name" value="Acyl-CoA N-acyltransferases (Nat)"/>
    <property type="match status" value="1"/>
</dbReference>
<feature type="domain" description="N-acetyltransferase" evidence="4">
    <location>
        <begin position="1"/>
        <end position="147"/>
    </location>
</feature>
<dbReference type="PROSITE" id="PS51186">
    <property type="entry name" value="GNAT"/>
    <property type="match status" value="1"/>
</dbReference>
<dbReference type="InterPro" id="IPR051016">
    <property type="entry name" value="Diverse_Substrate_AcTransf"/>
</dbReference>
<dbReference type="FunFam" id="3.40.630.30:FF:000064">
    <property type="entry name" value="GNAT family acetyltransferase"/>
    <property type="match status" value="1"/>
</dbReference>
<comment type="similarity">
    <text evidence="1">Belongs to the acetyltransferase family.</text>
</comment>
<dbReference type="RefSeq" id="WP_133535813.1">
    <property type="nucleotide sequence ID" value="NZ_SNYH01000003.1"/>
</dbReference>
<protein>
    <submittedName>
        <fullName evidence="5">L-amino acid N-acyltransferase YncA</fullName>
    </submittedName>
</protein>
<keyword evidence="3 5" id="KW-0012">Acyltransferase</keyword>
<dbReference type="Pfam" id="PF00583">
    <property type="entry name" value="Acetyltransf_1"/>
    <property type="match status" value="1"/>
</dbReference>
<dbReference type="InterPro" id="IPR016181">
    <property type="entry name" value="Acyl_CoA_acyltransferase"/>
</dbReference>
<evidence type="ECO:0000313" key="6">
    <source>
        <dbReference type="Proteomes" id="UP000295390"/>
    </source>
</evidence>
<evidence type="ECO:0000259" key="4">
    <source>
        <dbReference type="PROSITE" id="PS51186"/>
    </source>
</evidence>
<accession>A0A4R6TGB5</accession>
<dbReference type="PANTHER" id="PTHR10545">
    <property type="entry name" value="DIAMINE N-ACETYLTRANSFERASE"/>
    <property type="match status" value="1"/>
</dbReference>
<dbReference type="PANTHER" id="PTHR10545:SF29">
    <property type="entry name" value="GH14572P-RELATED"/>
    <property type="match status" value="1"/>
</dbReference>
<dbReference type="EMBL" id="SNYH01000003">
    <property type="protein sequence ID" value="TDQ27840.1"/>
    <property type="molecule type" value="Genomic_DNA"/>
</dbReference>
<evidence type="ECO:0000256" key="2">
    <source>
        <dbReference type="ARBA" id="ARBA00022679"/>
    </source>
</evidence>